<name>A0ABZ1R308_9ACTN</name>
<evidence type="ECO:0008006" key="3">
    <source>
        <dbReference type="Google" id="ProtNLM"/>
    </source>
</evidence>
<organism evidence="1 2">
    <name type="scientific">Streptomyces bobili</name>
    <dbReference type="NCBI Taxonomy" id="67280"/>
    <lineage>
        <taxon>Bacteria</taxon>
        <taxon>Bacillati</taxon>
        <taxon>Actinomycetota</taxon>
        <taxon>Actinomycetes</taxon>
        <taxon>Kitasatosporales</taxon>
        <taxon>Streptomycetaceae</taxon>
        <taxon>Streptomyces</taxon>
    </lineage>
</organism>
<dbReference type="EMBL" id="CP108038">
    <property type="protein sequence ID" value="WUN89348.1"/>
    <property type="molecule type" value="Genomic_DNA"/>
</dbReference>
<proteinExistence type="predicted"/>
<dbReference type="RefSeq" id="WP_328736275.1">
    <property type="nucleotide sequence ID" value="NZ_CP108038.1"/>
</dbReference>
<sequence>MRESLVRAYMEAVPRHRRHARFSAGTLPLRQLAGDLGSIEEAVNSVLGEHWAVWSTFLGPDLAECVGSFDIAGVGVESMSPSDVRAMHVRLLEAQWYLGAVQIRPEIPSHWAIFLKGIPGKFRIFQEHLYLFHVGYELEVEDTRDHVDFRSWEESGIFSSVCWEDLGVRETIFDPYENWEHFRRIGEADELLHGQFSSALGETLMRCSDLDPNLTQRLHAAIKAFEGHETGEGLAHAALSCRRFTERLADCLYPPRDEKVNGRKVGRAEYRNRLWAYVADNVTSDTTRALLIANVEDLGNRIDRLDSLSNKGLHSNVSSSDVNRLLLSLIVVAHDLMSLRPPDGDFSYEPYTASFLEFFTERVWNKQERRSKDDEE</sequence>
<reference evidence="1" key="1">
    <citation type="submission" date="2022-10" db="EMBL/GenBank/DDBJ databases">
        <title>The complete genomes of actinobacterial strains from the NBC collection.</title>
        <authorList>
            <person name="Joergensen T.S."/>
            <person name="Alvarez Arevalo M."/>
            <person name="Sterndorff E.B."/>
            <person name="Faurdal D."/>
            <person name="Vuksanovic O."/>
            <person name="Mourched A.-S."/>
            <person name="Charusanti P."/>
            <person name="Shaw S."/>
            <person name="Blin K."/>
            <person name="Weber T."/>
        </authorList>
    </citation>
    <scope>NUCLEOTIDE SEQUENCE</scope>
    <source>
        <strain evidence="1">NBC_00302</strain>
    </source>
</reference>
<accession>A0ABZ1R308</accession>
<keyword evidence="2" id="KW-1185">Reference proteome</keyword>
<gene>
    <name evidence="1" type="ORF">OHT53_26410</name>
</gene>
<dbReference type="GeneID" id="93764586"/>
<dbReference type="Proteomes" id="UP001432071">
    <property type="component" value="Chromosome"/>
</dbReference>
<evidence type="ECO:0000313" key="1">
    <source>
        <dbReference type="EMBL" id="WUN89348.1"/>
    </source>
</evidence>
<evidence type="ECO:0000313" key="2">
    <source>
        <dbReference type="Proteomes" id="UP001432071"/>
    </source>
</evidence>
<protein>
    <recommendedName>
        <fullName evidence="3">ApeA N-terminal domain-containing protein</fullName>
    </recommendedName>
</protein>